<feature type="signal peptide" evidence="1">
    <location>
        <begin position="1"/>
        <end position="24"/>
    </location>
</feature>
<evidence type="ECO:0000313" key="3">
    <source>
        <dbReference type="EMBL" id="QDT06464.1"/>
    </source>
</evidence>
<dbReference type="RefSeq" id="WP_218933455.1">
    <property type="nucleotide sequence ID" value="NZ_CP036525.1"/>
</dbReference>
<organism evidence="3 4">
    <name type="scientific">Rubripirellula lacrimiformis</name>
    <dbReference type="NCBI Taxonomy" id="1930273"/>
    <lineage>
        <taxon>Bacteria</taxon>
        <taxon>Pseudomonadati</taxon>
        <taxon>Planctomycetota</taxon>
        <taxon>Planctomycetia</taxon>
        <taxon>Pirellulales</taxon>
        <taxon>Pirellulaceae</taxon>
        <taxon>Rubripirellula</taxon>
    </lineage>
</organism>
<name>A0A517NH59_9BACT</name>
<evidence type="ECO:0000313" key="4">
    <source>
        <dbReference type="Proteomes" id="UP000318538"/>
    </source>
</evidence>
<protein>
    <recommendedName>
        <fullName evidence="2">NIPSNAP domain-containing protein</fullName>
    </recommendedName>
</protein>
<dbReference type="InterPro" id="IPR012577">
    <property type="entry name" value="NIPSNAP"/>
</dbReference>
<reference evidence="3 4" key="1">
    <citation type="submission" date="2019-02" db="EMBL/GenBank/DDBJ databases">
        <title>Deep-cultivation of Planctomycetes and their phenomic and genomic characterization uncovers novel biology.</title>
        <authorList>
            <person name="Wiegand S."/>
            <person name="Jogler M."/>
            <person name="Boedeker C."/>
            <person name="Pinto D."/>
            <person name="Vollmers J."/>
            <person name="Rivas-Marin E."/>
            <person name="Kohn T."/>
            <person name="Peeters S.H."/>
            <person name="Heuer A."/>
            <person name="Rast P."/>
            <person name="Oberbeckmann S."/>
            <person name="Bunk B."/>
            <person name="Jeske O."/>
            <person name="Meyerdierks A."/>
            <person name="Storesund J.E."/>
            <person name="Kallscheuer N."/>
            <person name="Luecker S."/>
            <person name="Lage O.M."/>
            <person name="Pohl T."/>
            <person name="Merkel B.J."/>
            <person name="Hornburger P."/>
            <person name="Mueller R.-W."/>
            <person name="Bruemmer F."/>
            <person name="Labrenz M."/>
            <person name="Spormann A.M."/>
            <person name="Op den Camp H."/>
            <person name="Overmann J."/>
            <person name="Amann R."/>
            <person name="Jetten M.S.M."/>
            <person name="Mascher T."/>
            <person name="Medema M.H."/>
            <person name="Devos D.P."/>
            <person name="Kaster A.-K."/>
            <person name="Ovreas L."/>
            <person name="Rohde M."/>
            <person name="Galperin M.Y."/>
            <person name="Jogler C."/>
        </authorList>
    </citation>
    <scope>NUCLEOTIDE SEQUENCE [LARGE SCALE GENOMIC DNA]</scope>
    <source>
        <strain evidence="3 4">K22_7</strain>
    </source>
</reference>
<dbReference type="InterPro" id="IPR011008">
    <property type="entry name" value="Dimeric_a/b-barrel"/>
</dbReference>
<feature type="domain" description="NIPSNAP" evidence="2">
    <location>
        <begin position="156"/>
        <end position="259"/>
    </location>
</feature>
<accession>A0A517NH59</accession>
<dbReference type="SUPFAM" id="SSF54909">
    <property type="entry name" value="Dimeric alpha+beta barrel"/>
    <property type="match status" value="2"/>
</dbReference>
<evidence type="ECO:0000259" key="2">
    <source>
        <dbReference type="Pfam" id="PF07978"/>
    </source>
</evidence>
<gene>
    <name evidence="3" type="ORF">K227x_48740</name>
</gene>
<dbReference type="EMBL" id="CP036525">
    <property type="protein sequence ID" value="QDT06464.1"/>
    <property type="molecule type" value="Genomic_DNA"/>
</dbReference>
<keyword evidence="1" id="KW-0732">Signal</keyword>
<feature type="chain" id="PRO_5021708023" description="NIPSNAP domain-containing protein" evidence="1">
    <location>
        <begin position="25"/>
        <end position="260"/>
    </location>
</feature>
<dbReference type="Proteomes" id="UP000318538">
    <property type="component" value="Chromosome"/>
</dbReference>
<dbReference type="AlphaFoldDB" id="A0A517NH59"/>
<dbReference type="Pfam" id="PF07978">
    <property type="entry name" value="NIPSNAP"/>
    <property type="match status" value="1"/>
</dbReference>
<evidence type="ECO:0000256" key="1">
    <source>
        <dbReference type="SAM" id="SignalP"/>
    </source>
</evidence>
<keyword evidence="4" id="KW-1185">Reference proteome</keyword>
<proteinExistence type="predicted"/>
<dbReference type="Gene3D" id="3.30.70.100">
    <property type="match status" value="2"/>
</dbReference>
<sequence length="260" mass="28848" precursor="true">MIRPVHFLIGMLLAAVALPTVSPAADSLQQYEVRSYILGEKGDAEAVSDYLRDALIPALKRQGIGPIGVFKNSEADTSGVSRVIMVIPFDSAEQVATSQSKLQADTQYQSDAKSYLSGGPKDSPYQRISSELLVAMDCWPKLKVADGTLQNDDRVYELRVYESPNERLGHLKVDMFNAGEVPIFLDCKIQPIFIGQMVVGPQTPGLTYLTVYENDAARLEAWKAFQVNPAWNVLKKVEKYQGTVSHIDKYILVPMPYSQM</sequence>
<dbReference type="KEGG" id="rlc:K227x_48740"/>